<dbReference type="SUPFAM" id="SSF48403">
    <property type="entry name" value="Ankyrin repeat"/>
    <property type="match status" value="1"/>
</dbReference>
<evidence type="ECO:0000313" key="2">
    <source>
        <dbReference type="EMBL" id="KAG1347712.1"/>
    </source>
</evidence>
<dbReference type="Gene3D" id="1.25.40.20">
    <property type="entry name" value="Ankyrin repeat-containing domain"/>
    <property type="match status" value="1"/>
</dbReference>
<proteinExistence type="predicted"/>
<dbReference type="OrthoDB" id="1930691at2759"/>
<evidence type="ECO:0000256" key="1">
    <source>
        <dbReference type="SAM" id="MobiDB-lite"/>
    </source>
</evidence>
<dbReference type="AlphaFoldDB" id="A0A8K0ID67"/>
<protein>
    <submittedName>
        <fullName evidence="2">Putative E3 ubiquitin-protein ligase MIB2</fullName>
    </submittedName>
</protein>
<gene>
    <name evidence="2" type="ORF">COCNU_06G015410</name>
</gene>
<dbReference type="InterPro" id="IPR036770">
    <property type="entry name" value="Ankyrin_rpt-contain_sf"/>
</dbReference>
<name>A0A8K0ID67_COCNU</name>
<reference evidence="2" key="1">
    <citation type="journal article" date="2017" name="Gigascience">
        <title>The genome draft of coconut (Cocos nucifera).</title>
        <authorList>
            <person name="Xiao Y."/>
            <person name="Xu P."/>
            <person name="Fan H."/>
            <person name="Baudouin L."/>
            <person name="Xia W."/>
            <person name="Bocs S."/>
            <person name="Xu J."/>
            <person name="Li Q."/>
            <person name="Guo A."/>
            <person name="Zhou L."/>
            <person name="Li J."/>
            <person name="Wu Y."/>
            <person name="Ma Z."/>
            <person name="Armero A."/>
            <person name="Issali A.E."/>
            <person name="Liu N."/>
            <person name="Peng M."/>
            <person name="Yang Y."/>
        </authorList>
    </citation>
    <scope>NUCLEOTIDE SEQUENCE</scope>
    <source>
        <tissue evidence="2">Spear leaf of Hainan Tall coconut</tissue>
    </source>
</reference>
<dbReference type="EMBL" id="CM017877">
    <property type="protein sequence ID" value="KAG1347712.1"/>
    <property type="molecule type" value="Genomic_DNA"/>
</dbReference>
<keyword evidence="3" id="KW-1185">Reference proteome</keyword>
<evidence type="ECO:0000313" key="3">
    <source>
        <dbReference type="Proteomes" id="UP000797356"/>
    </source>
</evidence>
<reference evidence="2" key="2">
    <citation type="submission" date="2019-07" db="EMBL/GenBank/DDBJ databases">
        <authorList>
            <person name="Yang Y."/>
            <person name="Bocs S."/>
            <person name="Baudouin L."/>
        </authorList>
    </citation>
    <scope>NUCLEOTIDE SEQUENCE</scope>
    <source>
        <tissue evidence="2">Spear leaf of Hainan Tall coconut</tissue>
    </source>
</reference>
<dbReference type="Proteomes" id="UP000797356">
    <property type="component" value="Chromosome 6"/>
</dbReference>
<sequence length="151" mass="17438">MAEIARERGEETRCEYANTSSAQRKDPQRKMKKKLYTGLMDRKWEEVAGFYQNEPIPTKINAAGDTILHLAILMCDEDGAIKLMEHMEKQDKGRMKEFLQTRNKWGSTPLHQAAFLGLPKVEAWGRKISSLAKVDVEVEVRKRSHLQPRLK</sequence>
<organism evidence="2 3">
    <name type="scientific">Cocos nucifera</name>
    <name type="common">Coconut palm</name>
    <dbReference type="NCBI Taxonomy" id="13894"/>
    <lineage>
        <taxon>Eukaryota</taxon>
        <taxon>Viridiplantae</taxon>
        <taxon>Streptophyta</taxon>
        <taxon>Embryophyta</taxon>
        <taxon>Tracheophyta</taxon>
        <taxon>Spermatophyta</taxon>
        <taxon>Magnoliopsida</taxon>
        <taxon>Liliopsida</taxon>
        <taxon>Arecaceae</taxon>
        <taxon>Arecoideae</taxon>
        <taxon>Cocoseae</taxon>
        <taxon>Attaleinae</taxon>
        <taxon>Cocos</taxon>
    </lineage>
</organism>
<comment type="caution">
    <text evidence="2">The sequence shown here is derived from an EMBL/GenBank/DDBJ whole genome shotgun (WGS) entry which is preliminary data.</text>
</comment>
<feature type="region of interest" description="Disordered" evidence="1">
    <location>
        <begin position="1"/>
        <end position="31"/>
    </location>
</feature>
<accession>A0A8K0ID67</accession>
<feature type="compositionally biased region" description="Basic and acidic residues" evidence="1">
    <location>
        <begin position="1"/>
        <end position="14"/>
    </location>
</feature>